<feature type="transmembrane region" description="Helical" evidence="1">
    <location>
        <begin position="140"/>
        <end position="160"/>
    </location>
</feature>
<accession>A0ABW0JXF8</accession>
<feature type="transmembrane region" description="Helical" evidence="1">
    <location>
        <begin position="20"/>
        <end position="39"/>
    </location>
</feature>
<keyword evidence="1" id="KW-1133">Transmembrane helix</keyword>
<sequence>MPLLVRAEGRVAPGRGLAAWRVVTWLLLLFAAIGGVQYINHGSAVWGELQRWPAGDTDHVPALQRMLAWDAAYLLVAFVIIVLCAGVILRQAWARSALRVAAVLLAAWALASGVLLASAMRALFPADTAVSLMVAQLPHSYLLALGMKAVAVPVLLWLAWRLGRPDVRARFMRRR</sequence>
<dbReference type="Proteomes" id="UP001596018">
    <property type="component" value="Unassembled WGS sequence"/>
</dbReference>
<gene>
    <name evidence="2" type="ORF">ACFPK0_12715</name>
</gene>
<feature type="transmembrane region" description="Helical" evidence="1">
    <location>
        <begin position="71"/>
        <end position="89"/>
    </location>
</feature>
<keyword evidence="1" id="KW-0472">Membrane</keyword>
<evidence type="ECO:0000313" key="3">
    <source>
        <dbReference type="Proteomes" id="UP001596018"/>
    </source>
</evidence>
<dbReference type="EMBL" id="JBHSMM010000003">
    <property type="protein sequence ID" value="MFC5440882.1"/>
    <property type="molecule type" value="Genomic_DNA"/>
</dbReference>
<organism evidence="2 3">
    <name type="scientific">Rhodanobacter ginsenosidimutans</name>
    <dbReference type="NCBI Taxonomy" id="490571"/>
    <lineage>
        <taxon>Bacteria</taxon>
        <taxon>Pseudomonadati</taxon>
        <taxon>Pseudomonadota</taxon>
        <taxon>Gammaproteobacteria</taxon>
        <taxon>Lysobacterales</taxon>
        <taxon>Rhodanobacteraceae</taxon>
        <taxon>Rhodanobacter</taxon>
    </lineage>
</organism>
<evidence type="ECO:0000256" key="1">
    <source>
        <dbReference type="SAM" id="Phobius"/>
    </source>
</evidence>
<name>A0ABW0JXF8_9GAMM</name>
<dbReference type="RefSeq" id="WP_056607814.1">
    <property type="nucleotide sequence ID" value="NZ_JALBWS010000008.1"/>
</dbReference>
<keyword evidence="1" id="KW-0812">Transmembrane</keyword>
<proteinExistence type="predicted"/>
<feature type="transmembrane region" description="Helical" evidence="1">
    <location>
        <begin position="101"/>
        <end position="120"/>
    </location>
</feature>
<keyword evidence="3" id="KW-1185">Reference proteome</keyword>
<evidence type="ECO:0000313" key="2">
    <source>
        <dbReference type="EMBL" id="MFC5440882.1"/>
    </source>
</evidence>
<reference evidence="3" key="1">
    <citation type="journal article" date="2019" name="Int. J. Syst. Evol. Microbiol.">
        <title>The Global Catalogue of Microorganisms (GCM) 10K type strain sequencing project: providing services to taxonomists for standard genome sequencing and annotation.</title>
        <authorList>
            <consortium name="The Broad Institute Genomics Platform"/>
            <consortium name="The Broad Institute Genome Sequencing Center for Infectious Disease"/>
            <person name="Wu L."/>
            <person name="Ma J."/>
        </authorList>
    </citation>
    <scope>NUCLEOTIDE SEQUENCE [LARGE SCALE GENOMIC DNA]</scope>
    <source>
        <strain evidence="3">KACC 12822</strain>
    </source>
</reference>
<protein>
    <submittedName>
        <fullName evidence="2">Uncharacterized protein</fullName>
    </submittedName>
</protein>
<comment type="caution">
    <text evidence="2">The sequence shown here is derived from an EMBL/GenBank/DDBJ whole genome shotgun (WGS) entry which is preliminary data.</text>
</comment>